<organism evidence="1">
    <name type="scientific">uncultured Dysgonomonas sp</name>
    <dbReference type="NCBI Taxonomy" id="206096"/>
    <lineage>
        <taxon>Bacteria</taxon>
        <taxon>Pseudomonadati</taxon>
        <taxon>Bacteroidota</taxon>
        <taxon>Bacteroidia</taxon>
        <taxon>Bacteroidales</taxon>
        <taxon>Dysgonomonadaceae</taxon>
        <taxon>Dysgonomonas</taxon>
        <taxon>environmental samples</taxon>
    </lineage>
</organism>
<dbReference type="EMBL" id="FLUM01000001">
    <property type="protein sequence ID" value="SBV95777.1"/>
    <property type="molecule type" value="Genomic_DNA"/>
</dbReference>
<accession>A0A212J8K9</accession>
<protein>
    <submittedName>
        <fullName evidence="1">Uncharacterized protein</fullName>
    </submittedName>
</protein>
<reference evidence="1" key="1">
    <citation type="submission" date="2016-04" db="EMBL/GenBank/DDBJ databases">
        <authorList>
            <person name="Evans L.H."/>
            <person name="Alamgir A."/>
            <person name="Owens N."/>
            <person name="Weber N.D."/>
            <person name="Virtaneva K."/>
            <person name="Barbian K."/>
            <person name="Babar A."/>
            <person name="Rosenke K."/>
        </authorList>
    </citation>
    <scope>NUCLEOTIDE SEQUENCE</scope>
    <source>
        <strain evidence="1">86-1</strain>
    </source>
</reference>
<gene>
    <name evidence="1" type="ORF">KL86DYS1_11482</name>
</gene>
<proteinExistence type="predicted"/>
<dbReference type="AlphaFoldDB" id="A0A212J8K9"/>
<name>A0A212J8K9_9BACT</name>
<sequence length="69" mass="8321">MVVRQRITLYKIKETAISYITQLAKLENHKLPEKLIQIYEKAYSLFIYFFDFDLFPFCSNVRRSGHQLC</sequence>
<evidence type="ECO:0000313" key="1">
    <source>
        <dbReference type="EMBL" id="SBV95777.1"/>
    </source>
</evidence>